<accession>A0A1Y1HTF7</accession>
<dbReference type="PROSITE" id="PS50151">
    <property type="entry name" value="UVR"/>
    <property type="match status" value="1"/>
</dbReference>
<dbReference type="OMA" id="YEMIHVE"/>
<organism evidence="4 5">
    <name type="scientific">Klebsormidium nitens</name>
    <name type="common">Green alga</name>
    <name type="synonym">Ulothrix nitens</name>
    <dbReference type="NCBI Taxonomy" id="105231"/>
    <lineage>
        <taxon>Eukaryota</taxon>
        <taxon>Viridiplantae</taxon>
        <taxon>Streptophyta</taxon>
        <taxon>Klebsormidiophyceae</taxon>
        <taxon>Klebsormidiales</taxon>
        <taxon>Klebsormidiaceae</taxon>
        <taxon>Klebsormidium</taxon>
    </lineage>
</organism>
<keyword evidence="5" id="KW-1185">Reference proteome</keyword>
<dbReference type="Proteomes" id="UP000054558">
    <property type="component" value="Unassembled WGS sequence"/>
</dbReference>
<dbReference type="Pfam" id="PF04379">
    <property type="entry name" value="DUF525"/>
    <property type="match status" value="1"/>
</dbReference>
<feature type="domain" description="UVR" evidence="2">
    <location>
        <begin position="31"/>
        <end position="66"/>
    </location>
</feature>
<dbReference type="PANTHER" id="PTHR47191:SF2">
    <property type="entry name" value="OS05G0170800 PROTEIN"/>
    <property type="match status" value="1"/>
</dbReference>
<dbReference type="EMBL" id="DF236973">
    <property type="protein sequence ID" value="GAQ79118.1"/>
    <property type="molecule type" value="Genomic_DNA"/>
</dbReference>
<proteinExistence type="inferred from homology"/>
<sequence length="250" mass="28190">MKGARRAVSMEYGGNMIRPELTGEREIVSGQQMLQQLRKQLLEAINMEDYIEAARVRDFISIVVSQDPVLSTREALERAISEERYDDAAKLRDELKDLTPVEEETASFLGDLGNSSDTLTQNIRVRVKSGYVVERSDPLKQQYFFAYRIRITNEGPRTVQLLHRHWVITDATGRTEEVRGPGVIGEQPVLRAGHEFEYTSACPLRTPAGKMEGEYQMIHVDSDDPAPFAVKIGPFALRAEEDEESAAGFQ</sequence>
<dbReference type="PANTHER" id="PTHR47191">
    <property type="entry name" value="OS05G0170800 PROTEIN"/>
    <property type="match status" value="1"/>
</dbReference>
<dbReference type="AlphaFoldDB" id="A0A1Y1HTF7"/>
<dbReference type="OrthoDB" id="2305498at2759"/>
<dbReference type="InterPro" id="IPR050718">
    <property type="entry name" value="ApaG-like"/>
</dbReference>
<dbReference type="STRING" id="105231.A0A1Y1HTF7"/>
<name>A0A1Y1HTF7_KLENI</name>
<dbReference type="InterPro" id="IPR007474">
    <property type="entry name" value="ApaG_domain"/>
</dbReference>
<dbReference type="InterPro" id="IPR036767">
    <property type="entry name" value="ApaG_sf"/>
</dbReference>
<evidence type="ECO:0000313" key="5">
    <source>
        <dbReference type="Proteomes" id="UP000054558"/>
    </source>
</evidence>
<evidence type="ECO:0000256" key="1">
    <source>
        <dbReference type="ARBA" id="ARBA00017693"/>
    </source>
</evidence>
<dbReference type="HAMAP" id="MF_00791">
    <property type="entry name" value="ApaG"/>
    <property type="match status" value="1"/>
</dbReference>
<feature type="domain" description="ApaG" evidence="3">
    <location>
        <begin position="117"/>
        <end position="244"/>
    </location>
</feature>
<evidence type="ECO:0000259" key="2">
    <source>
        <dbReference type="PROSITE" id="PS50151"/>
    </source>
</evidence>
<protein>
    <recommendedName>
        <fullName evidence="1">Protein ApaG</fullName>
    </recommendedName>
</protein>
<dbReference type="Pfam" id="PF02151">
    <property type="entry name" value="UVR"/>
    <property type="match status" value="1"/>
</dbReference>
<dbReference type="PROSITE" id="PS51087">
    <property type="entry name" value="APAG"/>
    <property type="match status" value="1"/>
</dbReference>
<dbReference type="Gene3D" id="2.60.40.1470">
    <property type="entry name" value="ApaG domain"/>
    <property type="match status" value="1"/>
</dbReference>
<evidence type="ECO:0000259" key="3">
    <source>
        <dbReference type="PROSITE" id="PS51087"/>
    </source>
</evidence>
<reference evidence="4 5" key="1">
    <citation type="journal article" date="2014" name="Nat. Commun.">
        <title>Klebsormidium flaccidum genome reveals primary factors for plant terrestrial adaptation.</title>
        <authorList>
            <person name="Hori K."/>
            <person name="Maruyama F."/>
            <person name="Fujisawa T."/>
            <person name="Togashi T."/>
            <person name="Yamamoto N."/>
            <person name="Seo M."/>
            <person name="Sato S."/>
            <person name="Yamada T."/>
            <person name="Mori H."/>
            <person name="Tajima N."/>
            <person name="Moriyama T."/>
            <person name="Ikeuchi M."/>
            <person name="Watanabe M."/>
            <person name="Wada H."/>
            <person name="Kobayashi K."/>
            <person name="Saito M."/>
            <person name="Masuda T."/>
            <person name="Sasaki-Sekimoto Y."/>
            <person name="Mashiguchi K."/>
            <person name="Awai K."/>
            <person name="Shimojima M."/>
            <person name="Masuda S."/>
            <person name="Iwai M."/>
            <person name="Nobusawa T."/>
            <person name="Narise T."/>
            <person name="Kondo S."/>
            <person name="Saito H."/>
            <person name="Sato R."/>
            <person name="Murakawa M."/>
            <person name="Ihara Y."/>
            <person name="Oshima-Yamada Y."/>
            <person name="Ohtaka K."/>
            <person name="Satoh M."/>
            <person name="Sonobe K."/>
            <person name="Ishii M."/>
            <person name="Ohtani R."/>
            <person name="Kanamori-Sato M."/>
            <person name="Honoki R."/>
            <person name="Miyazaki D."/>
            <person name="Mochizuki H."/>
            <person name="Umetsu J."/>
            <person name="Higashi K."/>
            <person name="Shibata D."/>
            <person name="Kamiya Y."/>
            <person name="Sato N."/>
            <person name="Nakamura Y."/>
            <person name="Tabata S."/>
            <person name="Ida S."/>
            <person name="Kurokawa K."/>
            <person name="Ohta H."/>
        </authorList>
    </citation>
    <scope>NUCLEOTIDE SEQUENCE [LARGE SCALE GENOMIC DNA]</scope>
    <source>
        <strain evidence="4 5">NIES-2285</strain>
    </source>
</reference>
<dbReference type="NCBIfam" id="NF003967">
    <property type="entry name" value="PRK05461.1"/>
    <property type="match status" value="1"/>
</dbReference>
<dbReference type="InterPro" id="IPR001943">
    <property type="entry name" value="UVR_dom"/>
</dbReference>
<dbReference type="SUPFAM" id="SSF110069">
    <property type="entry name" value="ApaG-like"/>
    <property type="match status" value="1"/>
</dbReference>
<gene>
    <name evidence="4" type="ORF">KFL_000240500</name>
</gene>
<dbReference type="InterPro" id="IPR023065">
    <property type="entry name" value="Uncharacterised_ApaG"/>
</dbReference>
<evidence type="ECO:0000313" key="4">
    <source>
        <dbReference type="EMBL" id="GAQ79118.1"/>
    </source>
</evidence>